<dbReference type="Proteomes" id="UP000230233">
    <property type="component" value="Chromosome V"/>
</dbReference>
<feature type="transmembrane region" description="Helical" evidence="1">
    <location>
        <begin position="43"/>
        <end position="60"/>
    </location>
</feature>
<dbReference type="AlphaFoldDB" id="A0A2G5TQ53"/>
<feature type="transmembrane region" description="Helical" evidence="1">
    <location>
        <begin position="231"/>
        <end position="250"/>
    </location>
</feature>
<keyword evidence="3" id="KW-1185">Reference proteome</keyword>
<evidence type="ECO:0008006" key="4">
    <source>
        <dbReference type="Google" id="ProtNLM"/>
    </source>
</evidence>
<gene>
    <name evidence="2" type="primary">Cnig_chr_V.g20965</name>
    <name evidence="2" type="ORF">B9Z55_020965</name>
</gene>
<evidence type="ECO:0000313" key="2">
    <source>
        <dbReference type="EMBL" id="PIC29362.1"/>
    </source>
</evidence>
<accession>A0A2G5TQ53</accession>
<keyword evidence="1" id="KW-1133">Transmembrane helix</keyword>
<proteinExistence type="predicted"/>
<keyword evidence="1" id="KW-0472">Membrane</keyword>
<keyword evidence="1" id="KW-0812">Transmembrane</keyword>
<organism evidence="2 3">
    <name type="scientific">Caenorhabditis nigoni</name>
    <dbReference type="NCBI Taxonomy" id="1611254"/>
    <lineage>
        <taxon>Eukaryota</taxon>
        <taxon>Metazoa</taxon>
        <taxon>Ecdysozoa</taxon>
        <taxon>Nematoda</taxon>
        <taxon>Chromadorea</taxon>
        <taxon>Rhabditida</taxon>
        <taxon>Rhabditina</taxon>
        <taxon>Rhabditomorpha</taxon>
        <taxon>Rhabditoidea</taxon>
        <taxon>Rhabditidae</taxon>
        <taxon>Peloderinae</taxon>
        <taxon>Caenorhabditis</taxon>
    </lineage>
</organism>
<protein>
    <recommendedName>
        <fullName evidence="4">Smr domain-containing protein</fullName>
    </recommendedName>
</protein>
<feature type="transmembrane region" description="Helical" evidence="1">
    <location>
        <begin position="131"/>
        <end position="151"/>
    </location>
</feature>
<dbReference type="PANTHER" id="PTHR46178:SF3">
    <property type="entry name" value="SEVEN TM RECEPTOR"/>
    <property type="match status" value="1"/>
</dbReference>
<dbReference type="Gene3D" id="3.30.1370.110">
    <property type="match status" value="1"/>
</dbReference>
<reference evidence="3" key="1">
    <citation type="submission" date="2017-10" db="EMBL/GenBank/DDBJ databases">
        <title>Rapid genome shrinkage in a self-fertile nematode reveals novel sperm competition proteins.</title>
        <authorList>
            <person name="Yin D."/>
            <person name="Schwarz E.M."/>
            <person name="Thomas C.G."/>
            <person name="Felde R.L."/>
            <person name="Korf I.F."/>
            <person name="Cutter A.D."/>
            <person name="Schartner C.M."/>
            <person name="Ralston E.J."/>
            <person name="Meyer B.J."/>
            <person name="Haag E.S."/>
        </authorList>
    </citation>
    <scope>NUCLEOTIDE SEQUENCE [LARGE SCALE GENOMIC DNA]</scope>
    <source>
        <strain evidence="3">JU1422</strain>
    </source>
</reference>
<dbReference type="STRING" id="1611254.A0A2G5TQ53"/>
<feature type="transmembrane region" description="Helical" evidence="1">
    <location>
        <begin position="12"/>
        <end position="31"/>
    </location>
</feature>
<dbReference type="Pfam" id="PF10326">
    <property type="entry name" value="7TM_GPCR_Str"/>
    <property type="match status" value="2"/>
</dbReference>
<comment type="caution">
    <text evidence="2">The sequence shown here is derived from an EMBL/GenBank/DDBJ whole genome shotgun (WGS) entry which is preliminary data.</text>
</comment>
<dbReference type="InterPro" id="IPR036063">
    <property type="entry name" value="Smr_dom_sf"/>
</dbReference>
<dbReference type="SUPFAM" id="SSF160443">
    <property type="entry name" value="SMR domain-like"/>
    <property type="match status" value="1"/>
</dbReference>
<dbReference type="EMBL" id="PDUG01000005">
    <property type="protein sequence ID" value="PIC29362.1"/>
    <property type="molecule type" value="Genomic_DNA"/>
</dbReference>
<dbReference type="PANTHER" id="PTHR46178">
    <property type="entry name" value="SEVEN TM RECEPTOR"/>
    <property type="match status" value="1"/>
</dbReference>
<evidence type="ECO:0000256" key="1">
    <source>
        <dbReference type="SAM" id="Phobius"/>
    </source>
</evidence>
<dbReference type="InterPro" id="IPR019428">
    <property type="entry name" value="7TM_GPCR_serpentine_rcpt_Str"/>
</dbReference>
<dbReference type="OrthoDB" id="5853935at2759"/>
<sequence length="444" mass="50659">MIPFDIASCLSKLGFLITFLAGLFLIYLTMAHIENIITTYKRIIVYFAVSGMLFSGLEVISRPFAHNYNGAIVFFSTSKFDLSQENLQILISIWSGFYFITIAFISFQFVYRYLSLFHANSLEYFDGFGTVVWMVYPVIPCAIYIIAFHIFCQPDEYADSYVRWEIFETYGIAISETPRFFMVPFDASGNLRMKKHGSHNFLVLPAGPVLLTPILSPLLDIKVSWQTGWMFTLIGLYPPFDSIAFMNRLFTMPLTKYEKQHQQRMVGAVKKASGIQDTLAINEALADNGNDAKKVCDNFGVIRAHTGARSNVELRSQASIEAHEENMEAILMKLKRGPKEETKVKLEKELLQEARSYNERRNSHDRFDLHCLTVNLAVIYAKELIEEARKKGLRTIFLVTGAGNNSPNGVCNTKRAIMWEIKWNMPQCRVTEDPSNQGMLIVEL</sequence>
<evidence type="ECO:0000313" key="3">
    <source>
        <dbReference type="Proteomes" id="UP000230233"/>
    </source>
</evidence>
<name>A0A2G5TQ53_9PELO</name>
<feature type="transmembrane region" description="Helical" evidence="1">
    <location>
        <begin position="89"/>
        <end position="111"/>
    </location>
</feature>
<feature type="transmembrane region" description="Helical" evidence="1">
    <location>
        <begin position="201"/>
        <end position="219"/>
    </location>
</feature>